<keyword evidence="8" id="KW-0547">Nucleotide-binding</keyword>
<evidence type="ECO:0000256" key="4">
    <source>
        <dbReference type="ARBA" id="ARBA00041569"/>
    </source>
</evidence>
<evidence type="ECO:0000256" key="8">
    <source>
        <dbReference type="RuleBase" id="RU362109"/>
    </source>
</evidence>
<evidence type="ECO:0000259" key="10">
    <source>
        <dbReference type="PROSITE" id="PS50127"/>
    </source>
</evidence>
<dbReference type="InterPro" id="IPR023313">
    <property type="entry name" value="UBQ-conjugating_AS"/>
</dbReference>
<evidence type="ECO:0000256" key="9">
    <source>
        <dbReference type="SAM" id="MobiDB-lite"/>
    </source>
</evidence>
<protein>
    <recommendedName>
        <fullName evidence="3">Ubiquitin-conjugating enzyme E2 2</fullName>
    </recommendedName>
    <alternativeName>
        <fullName evidence="5">E2 ubiquitin-conjugating enzyme 2</fullName>
    </alternativeName>
    <alternativeName>
        <fullName evidence="6">Ubiquitin carrier protein UBC2</fullName>
    </alternativeName>
    <alternativeName>
        <fullName evidence="4">Ubiquitin-protein ligase UBC2</fullName>
    </alternativeName>
</protein>
<dbReference type="Pfam" id="PF00179">
    <property type="entry name" value="UQ_con"/>
    <property type="match status" value="1"/>
</dbReference>
<dbReference type="OrthoDB" id="10253686at2759"/>
<feature type="compositionally biased region" description="Low complexity" evidence="9">
    <location>
        <begin position="56"/>
        <end position="71"/>
    </location>
</feature>
<evidence type="ECO:0000256" key="2">
    <source>
        <dbReference type="ARBA" id="ARBA00022786"/>
    </source>
</evidence>
<dbReference type="InterPro" id="IPR016135">
    <property type="entry name" value="UBQ-conjugating_enzyme/RWD"/>
</dbReference>
<dbReference type="SMART" id="SM00212">
    <property type="entry name" value="UBCc"/>
    <property type="match status" value="1"/>
</dbReference>
<gene>
    <name evidence="11" type="ORF">D0863_07222</name>
</gene>
<reference evidence="11 12" key="1">
    <citation type="journal article" date="2018" name="BMC Genomics">
        <title>Genomic evidence for intraspecific hybridization in a clonal and extremely halotolerant yeast.</title>
        <authorList>
            <person name="Gostincar C."/>
            <person name="Stajich J.E."/>
            <person name="Zupancic J."/>
            <person name="Zalar P."/>
            <person name="Gunde-Cimerman N."/>
        </authorList>
    </citation>
    <scope>NUCLEOTIDE SEQUENCE [LARGE SCALE GENOMIC DNA]</scope>
    <source>
        <strain evidence="11 12">EXF-2682</strain>
    </source>
</reference>
<dbReference type="SUPFAM" id="SSF54495">
    <property type="entry name" value="UBC-like"/>
    <property type="match status" value="1"/>
</dbReference>
<evidence type="ECO:0000256" key="7">
    <source>
        <dbReference type="PROSITE-ProRule" id="PRU10133"/>
    </source>
</evidence>
<organism evidence="11 12">
    <name type="scientific">Hortaea werneckii</name>
    <name type="common">Black yeast</name>
    <name type="synonym">Cladosporium werneckii</name>
    <dbReference type="NCBI Taxonomy" id="91943"/>
    <lineage>
        <taxon>Eukaryota</taxon>
        <taxon>Fungi</taxon>
        <taxon>Dikarya</taxon>
        <taxon>Ascomycota</taxon>
        <taxon>Pezizomycotina</taxon>
        <taxon>Dothideomycetes</taxon>
        <taxon>Dothideomycetidae</taxon>
        <taxon>Mycosphaerellales</taxon>
        <taxon>Teratosphaeriaceae</taxon>
        <taxon>Hortaea</taxon>
    </lineage>
</organism>
<feature type="domain" description="UBC core" evidence="10">
    <location>
        <begin position="105"/>
        <end position="259"/>
    </location>
</feature>
<evidence type="ECO:0000256" key="6">
    <source>
        <dbReference type="ARBA" id="ARBA00042190"/>
    </source>
</evidence>
<name>A0A3M7DVC1_HORWE</name>
<dbReference type="InterPro" id="IPR050113">
    <property type="entry name" value="Ub_conjugating_enzyme"/>
</dbReference>
<dbReference type="EMBL" id="QWIP01000241">
    <property type="protein sequence ID" value="RMY68268.1"/>
    <property type="molecule type" value="Genomic_DNA"/>
</dbReference>
<dbReference type="InterPro" id="IPR000608">
    <property type="entry name" value="UBC"/>
</dbReference>
<dbReference type="Proteomes" id="UP000269276">
    <property type="component" value="Unassembled WGS sequence"/>
</dbReference>
<dbReference type="AlphaFoldDB" id="A0A3M7DVC1"/>
<evidence type="ECO:0000256" key="1">
    <source>
        <dbReference type="ARBA" id="ARBA00022679"/>
    </source>
</evidence>
<comment type="similarity">
    <text evidence="8">Belongs to the ubiquitin-conjugating enzyme family.</text>
</comment>
<dbReference type="PROSITE" id="PS00183">
    <property type="entry name" value="UBC_1"/>
    <property type="match status" value="1"/>
</dbReference>
<keyword evidence="1" id="KW-0808">Transferase</keyword>
<feature type="compositionally biased region" description="Basic and acidic residues" evidence="9">
    <location>
        <begin position="1"/>
        <end position="21"/>
    </location>
</feature>
<keyword evidence="8" id="KW-0067">ATP-binding</keyword>
<evidence type="ECO:0000256" key="5">
    <source>
        <dbReference type="ARBA" id="ARBA00042179"/>
    </source>
</evidence>
<dbReference type="PANTHER" id="PTHR24067">
    <property type="entry name" value="UBIQUITIN-CONJUGATING ENZYME E2"/>
    <property type="match status" value="1"/>
</dbReference>
<feature type="region of interest" description="Disordered" evidence="9">
    <location>
        <begin position="1"/>
        <end position="105"/>
    </location>
</feature>
<proteinExistence type="inferred from homology"/>
<dbReference type="Gene3D" id="3.10.110.10">
    <property type="entry name" value="Ubiquitin Conjugating Enzyme"/>
    <property type="match status" value="1"/>
</dbReference>
<dbReference type="PROSITE" id="PS50127">
    <property type="entry name" value="UBC_2"/>
    <property type="match status" value="1"/>
</dbReference>
<sequence>MTRLETEEKSEKKENQERFEDIINIPDRTQLKSDSSYRSAFPLHNLSSHEHRDNKTFSPTTTPTKSSQPKSMASRLNTMSTASAPSVGQGAKSTSGPANATTNGNVVKRLQSELMTLMTQPTAGISAFPSGSDMTHWNATLQGPTETPYANKTFKLTLAYPNNYPYAPPEVLFKTPIYHPNVDFSGRICLDILKPGGSGKEEGAWSAVMNTQTVLLSIQSLLGEPNNASPLNGEAALLWDSDKAEFKRKVDARHLEPAEMEEAA</sequence>
<evidence type="ECO:0000313" key="12">
    <source>
        <dbReference type="Proteomes" id="UP000269276"/>
    </source>
</evidence>
<dbReference type="VEuPathDB" id="FungiDB:BTJ68_03013"/>
<dbReference type="GO" id="GO:0016740">
    <property type="term" value="F:transferase activity"/>
    <property type="evidence" value="ECO:0007669"/>
    <property type="project" value="UniProtKB-KW"/>
</dbReference>
<feature type="compositionally biased region" description="Polar residues" evidence="9">
    <location>
        <begin position="74"/>
        <end position="105"/>
    </location>
</feature>
<accession>A0A3M7DVC1</accession>
<evidence type="ECO:0000256" key="3">
    <source>
        <dbReference type="ARBA" id="ARBA00039884"/>
    </source>
</evidence>
<evidence type="ECO:0000313" key="11">
    <source>
        <dbReference type="EMBL" id="RMY68268.1"/>
    </source>
</evidence>
<keyword evidence="2 8" id="KW-0833">Ubl conjugation pathway</keyword>
<dbReference type="GO" id="GO:0005524">
    <property type="term" value="F:ATP binding"/>
    <property type="evidence" value="ECO:0007669"/>
    <property type="project" value="UniProtKB-UniRule"/>
</dbReference>
<feature type="active site" description="Glycyl thioester intermediate" evidence="7">
    <location>
        <position position="189"/>
    </location>
</feature>
<dbReference type="CDD" id="cd23791">
    <property type="entry name" value="UBCc_UBE2C"/>
    <property type="match status" value="1"/>
</dbReference>
<comment type="caution">
    <text evidence="11">The sequence shown here is derived from an EMBL/GenBank/DDBJ whole genome shotgun (WGS) entry which is preliminary data.</text>
</comment>